<dbReference type="Pfam" id="PF18974">
    <property type="entry name" value="DUF5710"/>
    <property type="match status" value="1"/>
</dbReference>
<evidence type="ECO:0000313" key="3">
    <source>
        <dbReference type="Proteomes" id="UP001168613"/>
    </source>
</evidence>
<organism evidence="2 3">
    <name type="scientific">Alcaligenes endophyticus</name>
    <dbReference type="NCBI Taxonomy" id="1929088"/>
    <lineage>
        <taxon>Bacteria</taxon>
        <taxon>Pseudomonadati</taxon>
        <taxon>Pseudomonadota</taxon>
        <taxon>Betaproteobacteria</taxon>
        <taxon>Burkholderiales</taxon>
        <taxon>Alcaligenaceae</taxon>
        <taxon>Alcaligenes</taxon>
    </lineage>
</organism>
<keyword evidence="3" id="KW-1185">Reference proteome</keyword>
<gene>
    <name evidence="2" type="ORF">LMS43_09970</name>
</gene>
<dbReference type="Proteomes" id="UP001168613">
    <property type="component" value="Unassembled WGS sequence"/>
</dbReference>
<evidence type="ECO:0000259" key="1">
    <source>
        <dbReference type="Pfam" id="PF18974"/>
    </source>
</evidence>
<dbReference type="InterPro" id="IPR043764">
    <property type="entry name" value="DUF5710"/>
</dbReference>
<sequence length="219" mass="25143">MSRINLNVPFAQKDQAKELGARWDSIQKTWYLPPETDPTPFARWLPKNYTAPTSTSDAVEYPIRASHYFIAKSHTTCWRCKQMTAVFAFALPPGHEVYEWEDDQTGYWYSPDGFCILSMVSDLAAPASHAMHRLTKNYHMAYSKKADARYFMNHCEHCNATQGDFYMHHEPGGAFFPTSEWEAQCIHLYPVNAPFMGNGDTGLHSEDYFYDAMQIQSAL</sequence>
<name>A0ABT8EK68_9BURK</name>
<evidence type="ECO:0000313" key="2">
    <source>
        <dbReference type="EMBL" id="MDN4121615.1"/>
    </source>
</evidence>
<dbReference type="RefSeq" id="WP_266124284.1">
    <property type="nucleotide sequence ID" value="NZ_JAJHNU010000002.1"/>
</dbReference>
<comment type="caution">
    <text evidence="2">The sequence shown here is derived from an EMBL/GenBank/DDBJ whole genome shotgun (WGS) entry which is preliminary data.</text>
</comment>
<protein>
    <submittedName>
        <fullName evidence="2">DUF5710 domain-containing protein</fullName>
    </submittedName>
</protein>
<dbReference type="EMBL" id="JAJHNU010000002">
    <property type="protein sequence ID" value="MDN4121615.1"/>
    <property type="molecule type" value="Genomic_DNA"/>
</dbReference>
<accession>A0ABT8EK68</accession>
<reference evidence="2" key="1">
    <citation type="submission" date="2021-11" db="EMBL/GenBank/DDBJ databases">
        <title>Draft genome sequence of Alcaligenes endophyticus type strain CCUG 75668T.</title>
        <authorList>
            <person name="Salva-Serra F."/>
            <person name="Duran R.E."/>
            <person name="Seeger M."/>
            <person name="Moore E.R.B."/>
            <person name="Jaen-Luchoro D."/>
        </authorList>
    </citation>
    <scope>NUCLEOTIDE SEQUENCE</scope>
    <source>
        <strain evidence="2">CCUG 75668</strain>
    </source>
</reference>
<feature type="domain" description="DUF5710" evidence="1">
    <location>
        <begin position="3"/>
        <end position="46"/>
    </location>
</feature>
<proteinExistence type="predicted"/>